<reference evidence="3 4" key="1">
    <citation type="submission" date="2019-09" db="EMBL/GenBank/DDBJ databases">
        <authorList>
            <person name="Chandra G."/>
            <person name="Truman W A."/>
        </authorList>
    </citation>
    <scope>NUCLEOTIDE SEQUENCE [LARGE SCALE GENOMIC DNA]</scope>
    <source>
        <strain evidence="3">PS645</strain>
    </source>
</reference>
<dbReference type="OrthoDB" id="9803104at2"/>
<dbReference type="SUPFAM" id="SSF54593">
    <property type="entry name" value="Glyoxalase/Bleomycin resistance protein/Dihydroxybiphenyl dioxygenase"/>
    <property type="match status" value="1"/>
</dbReference>
<name>A0A5E6V9F8_PSEFL</name>
<dbReference type="Gene3D" id="3.10.180.10">
    <property type="entry name" value="2,3-Dihydroxybiphenyl 1,2-Dioxygenase, domain 1"/>
    <property type="match status" value="1"/>
</dbReference>
<sequence>MTDTQPHLSKAIPILASTDIARTLDFYRGLGFKAQHIEDFSYGMAAWGDVELHFWSCADKHIAENTSCYIRVDDIESLYAVLKIALPELQEVTRTAWGTAELYVIDPDGNLLKFGQSLD</sequence>
<evidence type="ECO:0000256" key="1">
    <source>
        <dbReference type="ARBA" id="ARBA00023251"/>
    </source>
</evidence>
<dbReference type="InterPro" id="IPR029068">
    <property type="entry name" value="Glyas_Bleomycin-R_OHBP_Dase"/>
</dbReference>
<dbReference type="EMBL" id="CABVGX010000031">
    <property type="protein sequence ID" value="VVN09379.1"/>
    <property type="molecule type" value="Genomic_DNA"/>
</dbReference>
<dbReference type="Proteomes" id="UP000325607">
    <property type="component" value="Unassembled WGS sequence"/>
</dbReference>
<proteinExistence type="predicted"/>
<dbReference type="AlphaFoldDB" id="A0A5E6V9F8"/>
<organism evidence="3 4">
    <name type="scientific">Pseudomonas fluorescens</name>
    <dbReference type="NCBI Taxonomy" id="294"/>
    <lineage>
        <taxon>Bacteria</taxon>
        <taxon>Pseudomonadati</taxon>
        <taxon>Pseudomonadota</taxon>
        <taxon>Gammaproteobacteria</taxon>
        <taxon>Pseudomonadales</taxon>
        <taxon>Pseudomonadaceae</taxon>
        <taxon>Pseudomonas</taxon>
    </lineage>
</organism>
<evidence type="ECO:0000313" key="4">
    <source>
        <dbReference type="Proteomes" id="UP000325607"/>
    </source>
</evidence>
<evidence type="ECO:0000313" key="3">
    <source>
        <dbReference type="EMBL" id="VVN09379.1"/>
    </source>
</evidence>
<gene>
    <name evidence="3" type="ORF">PS645_03709</name>
</gene>
<dbReference type="CDD" id="cd08349">
    <property type="entry name" value="BLMA_like"/>
    <property type="match status" value="1"/>
</dbReference>
<keyword evidence="1" id="KW-0046">Antibiotic resistance</keyword>
<protein>
    <recommendedName>
        <fullName evidence="2">Glyoxalase/fosfomycin resistance/dioxygenase domain-containing protein</fullName>
    </recommendedName>
</protein>
<evidence type="ECO:0000259" key="2">
    <source>
        <dbReference type="Pfam" id="PF00903"/>
    </source>
</evidence>
<dbReference type="Pfam" id="PF00903">
    <property type="entry name" value="Glyoxalase"/>
    <property type="match status" value="1"/>
</dbReference>
<dbReference type="RefSeq" id="WP_150581801.1">
    <property type="nucleotide sequence ID" value="NZ_CABVGX010000031.1"/>
</dbReference>
<accession>A0A5E6V9F8</accession>
<dbReference type="GO" id="GO:0046677">
    <property type="term" value="P:response to antibiotic"/>
    <property type="evidence" value="ECO:0007669"/>
    <property type="project" value="UniProtKB-KW"/>
</dbReference>
<feature type="domain" description="Glyoxalase/fosfomycin resistance/dioxygenase" evidence="2">
    <location>
        <begin position="15"/>
        <end position="114"/>
    </location>
</feature>
<dbReference type="InterPro" id="IPR004360">
    <property type="entry name" value="Glyas_Fos-R_dOase_dom"/>
</dbReference>
<dbReference type="InterPro" id="IPR000335">
    <property type="entry name" value="Bleomycin-R"/>
</dbReference>